<keyword evidence="2" id="KW-1185">Reference proteome</keyword>
<dbReference type="KEGG" id="hsw:Hsw_1280"/>
<organism evidence="1 2">
    <name type="scientific">Hymenobacter swuensis DY53</name>
    <dbReference type="NCBI Taxonomy" id="1227739"/>
    <lineage>
        <taxon>Bacteria</taxon>
        <taxon>Pseudomonadati</taxon>
        <taxon>Bacteroidota</taxon>
        <taxon>Cytophagia</taxon>
        <taxon>Cytophagales</taxon>
        <taxon>Hymenobacteraceae</taxon>
        <taxon>Hymenobacter</taxon>
    </lineage>
</organism>
<accession>W8F544</accession>
<name>W8F544_9BACT</name>
<reference evidence="1 2" key="1">
    <citation type="submission" date="2014-01" db="EMBL/GenBank/DDBJ databases">
        <title>Complete genome sequence of ionizing-radiation resistance bacterium Hymenobacter swuensis DY53.</title>
        <authorList>
            <person name="Jung J.-H."/>
            <person name="Jeong S.-W."/>
            <person name="Joe M.-H."/>
            <person name="Cho y.-j."/>
            <person name="Kim M.-K."/>
            <person name="Lim S.-Y."/>
        </authorList>
    </citation>
    <scope>NUCLEOTIDE SEQUENCE [LARGE SCALE GENOMIC DNA]</scope>
    <source>
        <strain evidence="1 2">DY53</strain>
    </source>
</reference>
<gene>
    <name evidence="1" type="ORF">Hsw_1280</name>
</gene>
<dbReference type="HOGENOM" id="CLU_3217269_0_0_10"/>
<proteinExistence type="predicted"/>
<evidence type="ECO:0000313" key="2">
    <source>
        <dbReference type="Proteomes" id="UP000019423"/>
    </source>
</evidence>
<sequence>MPKIPLISKQHIIKKFHSIYIQIIHGLLHLILRRYYPRKNTLQT</sequence>
<evidence type="ECO:0000313" key="1">
    <source>
        <dbReference type="EMBL" id="AHJ96875.1"/>
    </source>
</evidence>
<protein>
    <submittedName>
        <fullName evidence="1">Uncharacterized protein</fullName>
    </submittedName>
</protein>
<dbReference type="Proteomes" id="UP000019423">
    <property type="component" value="Chromosome"/>
</dbReference>
<dbReference type="AlphaFoldDB" id="W8F544"/>
<dbReference type="EMBL" id="CP007145">
    <property type="protein sequence ID" value="AHJ96875.1"/>
    <property type="molecule type" value="Genomic_DNA"/>
</dbReference>